<evidence type="ECO:0000313" key="3">
    <source>
        <dbReference type="EMBL" id="CAI9953131.1"/>
    </source>
</evidence>
<dbReference type="SMART" id="SM00369">
    <property type="entry name" value="LRR_TYP"/>
    <property type="match status" value="5"/>
</dbReference>
<dbReference type="InterPro" id="IPR001611">
    <property type="entry name" value="Leu-rich_rpt"/>
</dbReference>
<dbReference type="PANTHER" id="PTHR46652">
    <property type="entry name" value="LEUCINE-RICH REPEAT AND IQ DOMAIN-CONTAINING PROTEIN 1-RELATED"/>
    <property type="match status" value="1"/>
</dbReference>
<sequence>MQPNQAIRSKEELINHFGASQKLEMSNLQKMKYFLKMDVQPEVWEDASKRNLLSFSQEFVQGTKEFTFNYGEIKNIYIISFLTNLTELNLQENQISDISAISKLKNLKKLYFGSNRIEDISALQHLPDLIHLYLSNNKLTFYTLTLPSLIKLSLYGNPLQDKSGLQHSPKLERLNLSGTETTDLHTIPPQLFGLKELDLFENNLTEISHLSNFIDLQFLDLGCNNQLQNIGHLQFCTQLTELNIIQTNVADIWPLQFMKNLKTLNMANTQVVDLHPLQNSYKLEQIYAYDACIMDVSPLSKLTKLDSLDFRNNQIINVDTTLTHHKNFSQYNFSNQKVSTADEIKFYNKILKVHSSHQQIRKIQNEKCVCKFRTSLASKKNYVSAMLNNQIMMMNKELNLFMQFIHNSNTYLD</sequence>
<dbReference type="SMART" id="SM00365">
    <property type="entry name" value="LRR_SD22"/>
    <property type="match status" value="5"/>
</dbReference>
<comment type="caution">
    <text evidence="3">The sequence shown here is derived from an EMBL/GenBank/DDBJ whole genome shotgun (WGS) entry which is preliminary data.</text>
</comment>
<dbReference type="InterPro" id="IPR025875">
    <property type="entry name" value="Leu-rich_rpt_4"/>
</dbReference>
<gene>
    <name evidence="4" type="ORF">HINF_LOCUS36015</name>
    <name evidence="3" type="ORF">HINF_LOCUS40776</name>
</gene>
<dbReference type="PROSITE" id="PS51450">
    <property type="entry name" value="LRR"/>
    <property type="match status" value="4"/>
</dbReference>
<dbReference type="EMBL" id="CATOUU010000836">
    <property type="protein sequence ID" value="CAI9953131.1"/>
    <property type="molecule type" value="Genomic_DNA"/>
</dbReference>
<keyword evidence="1" id="KW-0433">Leucine-rich repeat</keyword>
<dbReference type="InterPro" id="IPR032675">
    <property type="entry name" value="LRR_dom_sf"/>
</dbReference>
<reference evidence="3" key="1">
    <citation type="submission" date="2023-06" db="EMBL/GenBank/DDBJ databases">
        <authorList>
            <person name="Kurt Z."/>
        </authorList>
    </citation>
    <scope>NUCLEOTIDE SEQUENCE</scope>
</reference>
<dbReference type="Gene3D" id="3.80.10.10">
    <property type="entry name" value="Ribonuclease Inhibitor"/>
    <property type="match status" value="1"/>
</dbReference>
<proteinExistence type="predicted"/>
<evidence type="ECO:0000256" key="1">
    <source>
        <dbReference type="ARBA" id="ARBA00022614"/>
    </source>
</evidence>
<keyword evidence="5" id="KW-1185">Reference proteome</keyword>
<dbReference type="Proteomes" id="UP001642409">
    <property type="component" value="Unassembled WGS sequence"/>
</dbReference>
<dbReference type="PANTHER" id="PTHR46652:SF3">
    <property type="entry name" value="LEUCINE-RICH REPEAT-CONTAINING PROTEIN 9"/>
    <property type="match status" value="1"/>
</dbReference>
<dbReference type="InterPro" id="IPR050836">
    <property type="entry name" value="SDS22/Internalin_LRR"/>
</dbReference>
<reference evidence="4 5" key="2">
    <citation type="submission" date="2024-07" db="EMBL/GenBank/DDBJ databases">
        <authorList>
            <person name="Akdeniz Z."/>
        </authorList>
    </citation>
    <scope>NUCLEOTIDE SEQUENCE [LARGE SCALE GENOMIC DNA]</scope>
</reference>
<dbReference type="SUPFAM" id="SSF52058">
    <property type="entry name" value="L domain-like"/>
    <property type="match status" value="1"/>
</dbReference>
<evidence type="ECO:0000313" key="5">
    <source>
        <dbReference type="Proteomes" id="UP001642409"/>
    </source>
</evidence>
<organism evidence="3">
    <name type="scientific">Hexamita inflata</name>
    <dbReference type="NCBI Taxonomy" id="28002"/>
    <lineage>
        <taxon>Eukaryota</taxon>
        <taxon>Metamonada</taxon>
        <taxon>Diplomonadida</taxon>
        <taxon>Hexamitidae</taxon>
        <taxon>Hexamitinae</taxon>
        <taxon>Hexamita</taxon>
    </lineage>
</organism>
<dbReference type="Pfam" id="PF12799">
    <property type="entry name" value="LRR_4"/>
    <property type="match status" value="1"/>
</dbReference>
<dbReference type="EMBL" id="CAXDID020000131">
    <property type="protein sequence ID" value="CAL6035612.1"/>
    <property type="molecule type" value="Genomic_DNA"/>
</dbReference>
<protein>
    <submittedName>
        <fullName evidence="3">Leucine-rich repeat domain-containing protein</fullName>
    </submittedName>
    <submittedName>
        <fullName evidence="4">Leucine-rich_repeat domain-containing protein</fullName>
    </submittedName>
</protein>
<name>A0AA86Q6K9_9EUKA</name>
<evidence type="ECO:0000313" key="4">
    <source>
        <dbReference type="EMBL" id="CAL6035612.1"/>
    </source>
</evidence>
<dbReference type="InterPro" id="IPR003591">
    <property type="entry name" value="Leu-rich_rpt_typical-subtyp"/>
</dbReference>
<dbReference type="AlphaFoldDB" id="A0AA86Q6K9"/>
<accession>A0AA86Q6K9</accession>
<keyword evidence="2" id="KW-0677">Repeat</keyword>
<evidence type="ECO:0000256" key="2">
    <source>
        <dbReference type="ARBA" id="ARBA00022737"/>
    </source>
</evidence>